<reference evidence="3" key="1">
    <citation type="submission" date="2025-08" db="UniProtKB">
        <authorList>
            <consortium name="RefSeq"/>
        </authorList>
    </citation>
    <scope>IDENTIFICATION</scope>
</reference>
<protein>
    <submittedName>
        <fullName evidence="3">Uncharacterized protein LOC104610768</fullName>
    </submittedName>
</protein>
<dbReference type="RefSeq" id="XP_010275844.1">
    <property type="nucleotide sequence ID" value="XM_010277542.1"/>
</dbReference>
<dbReference type="GO" id="GO:0003676">
    <property type="term" value="F:nucleic acid binding"/>
    <property type="evidence" value="ECO:0007669"/>
    <property type="project" value="InterPro"/>
</dbReference>
<dbReference type="Pfam" id="PF13456">
    <property type="entry name" value="RVT_3"/>
    <property type="match status" value="1"/>
</dbReference>
<gene>
    <name evidence="3" type="primary">LOC104610768</name>
</gene>
<dbReference type="GO" id="GO:0004523">
    <property type="term" value="F:RNA-DNA hybrid ribonuclease activity"/>
    <property type="evidence" value="ECO:0007669"/>
    <property type="project" value="InterPro"/>
</dbReference>
<dbReference type="GeneID" id="104610768"/>
<dbReference type="SUPFAM" id="SSF53098">
    <property type="entry name" value="Ribonuclease H-like"/>
    <property type="match status" value="1"/>
</dbReference>
<dbReference type="AlphaFoldDB" id="A0A1U8B8A9"/>
<sequence>MISQAGLQDSSPQHSSLSEMASSFWEAPKARKLKMNVDGSFLSPENSGFSTVLRNDVGSVIATVFGKSIASSPIQAEVMVILNSLEVLSMYKEKNIDVESNCQILVQALKTGNLDLVSDANFLCMDIKLLTEELTISFNHVNRSCNAAAHMLAKRDIG</sequence>
<dbReference type="InParanoid" id="A0A1U8B8A9"/>
<keyword evidence="2" id="KW-1185">Reference proteome</keyword>
<dbReference type="InterPro" id="IPR012337">
    <property type="entry name" value="RNaseH-like_sf"/>
</dbReference>
<accession>A0A1U8B8A9</accession>
<dbReference type="InterPro" id="IPR002156">
    <property type="entry name" value="RNaseH_domain"/>
</dbReference>
<name>A0A1U8B8A9_NELNU</name>
<dbReference type="PANTHER" id="PTHR47723:SF19">
    <property type="entry name" value="POLYNUCLEOTIDYL TRANSFERASE, RIBONUCLEASE H-LIKE SUPERFAMILY PROTEIN"/>
    <property type="match status" value="1"/>
</dbReference>
<evidence type="ECO:0000259" key="1">
    <source>
        <dbReference type="Pfam" id="PF13456"/>
    </source>
</evidence>
<dbReference type="CDD" id="cd06222">
    <property type="entry name" value="RNase_H_like"/>
    <property type="match status" value="1"/>
</dbReference>
<proteinExistence type="predicted"/>
<dbReference type="KEGG" id="nnu:104610768"/>
<feature type="domain" description="RNase H type-1" evidence="1">
    <location>
        <begin position="36"/>
        <end position="155"/>
    </location>
</feature>
<dbReference type="OrthoDB" id="1906820at2759"/>
<evidence type="ECO:0000313" key="2">
    <source>
        <dbReference type="Proteomes" id="UP000189703"/>
    </source>
</evidence>
<organism evidence="2 3">
    <name type="scientific">Nelumbo nucifera</name>
    <name type="common">Sacred lotus</name>
    <dbReference type="NCBI Taxonomy" id="4432"/>
    <lineage>
        <taxon>Eukaryota</taxon>
        <taxon>Viridiplantae</taxon>
        <taxon>Streptophyta</taxon>
        <taxon>Embryophyta</taxon>
        <taxon>Tracheophyta</taxon>
        <taxon>Spermatophyta</taxon>
        <taxon>Magnoliopsida</taxon>
        <taxon>Proteales</taxon>
        <taxon>Nelumbonaceae</taxon>
        <taxon>Nelumbo</taxon>
    </lineage>
</organism>
<dbReference type="Proteomes" id="UP000189703">
    <property type="component" value="Unplaced"/>
</dbReference>
<dbReference type="InterPro" id="IPR036397">
    <property type="entry name" value="RNaseH_sf"/>
</dbReference>
<dbReference type="InterPro" id="IPR053151">
    <property type="entry name" value="RNase_H-like"/>
</dbReference>
<dbReference type="InterPro" id="IPR044730">
    <property type="entry name" value="RNase_H-like_dom_plant"/>
</dbReference>
<evidence type="ECO:0000313" key="3">
    <source>
        <dbReference type="RefSeq" id="XP_010275844.1"/>
    </source>
</evidence>
<dbReference type="Gene3D" id="3.30.420.10">
    <property type="entry name" value="Ribonuclease H-like superfamily/Ribonuclease H"/>
    <property type="match status" value="1"/>
</dbReference>
<dbReference type="PANTHER" id="PTHR47723">
    <property type="entry name" value="OS05G0353850 PROTEIN"/>
    <property type="match status" value="1"/>
</dbReference>